<keyword evidence="3" id="KW-1185">Reference proteome</keyword>
<feature type="transmembrane region" description="Helical" evidence="1">
    <location>
        <begin position="28"/>
        <end position="49"/>
    </location>
</feature>
<proteinExistence type="predicted"/>
<evidence type="ECO:0000256" key="1">
    <source>
        <dbReference type="SAM" id="Phobius"/>
    </source>
</evidence>
<protein>
    <submittedName>
        <fullName evidence="2">Uncharacterized protein</fullName>
    </submittedName>
</protein>
<keyword evidence="1" id="KW-1133">Transmembrane helix</keyword>
<dbReference type="AlphaFoldDB" id="A0A7Y7B125"/>
<gene>
    <name evidence="2" type="ORF">HG542_04195</name>
</gene>
<name>A0A7Y7B125_STRMO</name>
<organism evidence="2 3">
    <name type="scientific">Streptomyces morookaense</name>
    <name type="common">Streptoverticillium morookaense</name>
    <dbReference type="NCBI Taxonomy" id="1970"/>
    <lineage>
        <taxon>Bacteria</taxon>
        <taxon>Bacillati</taxon>
        <taxon>Actinomycetota</taxon>
        <taxon>Actinomycetes</taxon>
        <taxon>Kitasatosporales</taxon>
        <taxon>Streptomycetaceae</taxon>
        <taxon>Streptomyces</taxon>
    </lineage>
</organism>
<comment type="caution">
    <text evidence="2">The sequence shown here is derived from an EMBL/GenBank/DDBJ whole genome shotgun (WGS) entry which is preliminary data.</text>
</comment>
<sequence length="52" mass="5653">MTSNTSGTKQRPQFELRWGGLHLTIQRVPAWLVTLLTTAAGTGAGAAWWTGR</sequence>
<evidence type="ECO:0000313" key="3">
    <source>
        <dbReference type="Proteomes" id="UP000587462"/>
    </source>
</evidence>
<dbReference type="EMBL" id="JABBXF010000006">
    <property type="protein sequence ID" value="NVK76854.1"/>
    <property type="molecule type" value="Genomic_DNA"/>
</dbReference>
<dbReference type="RefSeq" id="WP_171078637.1">
    <property type="nucleotide sequence ID" value="NZ_BNBU01000004.1"/>
</dbReference>
<dbReference type="Proteomes" id="UP000587462">
    <property type="component" value="Unassembled WGS sequence"/>
</dbReference>
<evidence type="ECO:0000313" key="2">
    <source>
        <dbReference type="EMBL" id="NVK76854.1"/>
    </source>
</evidence>
<reference evidence="2 3" key="1">
    <citation type="submission" date="2020-04" db="EMBL/GenBank/DDBJ databases">
        <title>Draft Genome Sequence of Streptomyces morookaense DSM 40503, an 8-azaguanine-producing strain.</title>
        <authorList>
            <person name="Qi J."/>
            <person name="Gao J.-M."/>
        </authorList>
    </citation>
    <scope>NUCLEOTIDE SEQUENCE [LARGE SCALE GENOMIC DNA]</scope>
    <source>
        <strain evidence="2 3">DSM 40503</strain>
    </source>
</reference>
<keyword evidence="1" id="KW-0472">Membrane</keyword>
<keyword evidence="1" id="KW-0812">Transmembrane</keyword>
<accession>A0A7Y7B125</accession>